<comment type="similarity">
    <text evidence="1 2">Belongs to the UPF0125 (RnfH) family.</text>
</comment>
<dbReference type="InterPro" id="IPR005346">
    <property type="entry name" value="RnfH"/>
</dbReference>
<dbReference type="AlphaFoldDB" id="A0A1E2VD31"/>
<name>A0A1E2VD31_9GAMM</name>
<keyword evidence="4" id="KW-1185">Reference proteome</keyword>
<evidence type="ECO:0000313" key="4">
    <source>
        <dbReference type="Proteomes" id="UP000094291"/>
    </source>
</evidence>
<dbReference type="NCBIfam" id="NF002490">
    <property type="entry name" value="PRK01777.1"/>
    <property type="match status" value="1"/>
</dbReference>
<dbReference type="SUPFAM" id="SSF54285">
    <property type="entry name" value="MoaD/ThiS"/>
    <property type="match status" value="1"/>
</dbReference>
<dbReference type="STRING" id="197479.BFW38_16540"/>
<dbReference type="HAMAP" id="MF_00460">
    <property type="entry name" value="UPF0125_RnfH"/>
    <property type="match status" value="1"/>
</dbReference>
<dbReference type="PANTHER" id="PTHR37483">
    <property type="entry name" value="UPF0125 PROTEIN RATB"/>
    <property type="match status" value="1"/>
</dbReference>
<gene>
    <name evidence="3" type="ORF">BFW38_16540</name>
</gene>
<sequence>MPNVEVVYALPEQQYLLSLTVPEGATVRDVALASGLDQYVPTLNLHTIKLGIFGQQVTEPETHTVREGDRVELYRPLQADPKAARARRAARHSRHET</sequence>
<proteinExistence type="inferred from homology"/>
<dbReference type="InterPro" id="IPR037021">
    <property type="entry name" value="RnfH_sf"/>
</dbReference>
<evidence type="ECO:0000256" key="2">
    <source>
        <dbReference type="HAMAP-Rule" id="MF_00460"/>
    </source>
</evidence>
<reference evidence="3 4" key="1">
    <citation type="submission" date="2016-08" db="EMBL/GenBank/DDBJ databases">
        <authorList>
            <person name="Seilhamer J.J."/>
        </authorList>
    </citation>
    <scope>NUCLEOTIDE SEQUENCE [LARGE SCALE GENOMIC DNA]</scope>
    <source>
        <strain evidence="3 4">PH27A</strain>
    </source>
</reference>
<dbReference type="InterPro" id="IPR016155">
    <property type="entry name" value="Mopterin_synth/thiamin_S_b"/>
</dbReference>
<evidence type="ECO:0000256" key="1">
    <source>
        <dbReference type="ARBA" id="ARBA00010645"/>
    </source>
</evidence>
<organism evidence="3 4">
    <name type="scientific">Terasakiispira papahanaumokuakeensis</name>
    <dbReference type="NCBI Taxonomy" id="197479"/>
    <lineage>
        <taxon>Bacteria</taxon>
        <taxon>Pseudomonadati</taxon>
        <taxon>Pseudomonadota</taxon>
        <taxon>Gammaproteobacteria</taxon>
        <taxon>Oceanospirillales</taxon>
        <taxon>Terasakiispira</taxon>
    </lineage>
</organism>
<dbReference type="Pfam" id="PF03658">
    <property type="entry name" value="Ub-RnfH"/>
    <property type="match status" value="1"/>
</dbReference>
<protein>
    <recommendedName>
        <fullName evidence="2">UPF0125 protein BFW38_16540</fullName>
    </recommendedName>
</protein>
<accession>A0A1E2VD31</accession>
<evidence type="ECO:0000313" key="3">
    <source>
        <dbReference type="EMBL" id="ODC04897.1"/>
    </source>
</evidence>
<dbReference type="Proteomes" id="UP000094291">
    <property type="component" value="Unassembled WGS sequence"/>
</dbReference>
<dbReference type="Gene3D" id="3.10.20.280">
    <property type="entry name" value="RnfH-like"/>
    <property type="match status" value="1"/>
</dbReference>
<dbReference type="PANTHER" id="PTHR37483:SF1">
    <property type="entry name" value="UPF0125 PROTEIN RATB"/>
    <property type="match status" value="1"/>
</dbReference>
<dbReference type="EMBL" id="MDTQ01000001">
    <property type="protein sequence ID" value="ODC04897.1"/>
    <property type="molecule type" value="Genomic_DNA"/>
</dbReference>
<comment type="caution">
    <text evidence="3">The sequence shown here is derived from an EMBL/GenBank/DDBJ whole genome shotgun (WGS) entry which is preliminary data.</text>
</comment>
<dbReference type="RefSeq" id="WP_068999881.1">
    <property type="nucleotide sequence ID" value="NZ_MDTQ01000001.1"/>
</dbReference>